<dbReference type="InterPro" id="IPR013083">
    <property type="entry name" value="Znf_RING/FYVE/PHD"/>
</dbReference>
<evidence type="ECO:0000259" key="10">
    <source>
        <dbReference type="PROSITE" id="PS50164"/>
    </source>
</evidence>
<dbReference type="HAMAP" id="MF_03100">
    <property type="entry name" value="Endonuc_su_Slx1"/>
    <property type="match status" value="1"/>
</dbReference>
<dbReference type="Gene3D" id="3.40.1440.10">
    <property type="entry name" value="GIY-YIG endonuclease"/>
    <property type="match status" value="1"/>
</dbReference>
<dbReference type="Proteomes" id="UP000310158">
    <property type="component" value="Unassembled WGS sequence"/>
</dbReference>
<protein>
    <recommendedName>
        <fullName evidence="10">GIY-YIG domain-containing protein</fullName>
    </recommendedName>
</protein>
<feature type="compositionally biased region" description="Polar residues" evidence="9">
    <location>
        <begin position="310"/>
        <end position="319"/>
    </location>
</feature>
<evidence type="ECO:0000313" key="12">
    <source>
        <dbReference type="Proteomes" id="UP000310158"/>
    </source>
</evidence>
<keyword evidence="4 8" id="KW-0378">Hydrolase</keyword>
<organism evidence="11 12">
    <name type="scientific">Bondarzewia mesenterica</name>
    <dbReference type="NCBI Taxonomy" id="1095465"/>
    <lineage>
        <taxon>Eukaryota</taxon>
        <taxon>Fungi</taxon>
        <taxon>Dikarya</taxon>
        <taxon>Basidiomycota</taxon>
        <taxon>Agaricomycotina</taxon>
        <taxon>Agaricomycetes</taxon>
        <taxon>Russulales</taxon>
        <taxon>Bondarzewiaceae</taxon>
        <taxon>Bondarzewia</taxon>
    </lineage>
</organism>
<feature type="domain" description="GIY-YIG" evidence="10">
    <location>
        <begin position="39"/>
        <end position="119"/>
    </location>
</feature>
<dbReference type="AlphaFoldDB" id="A0A4S4MA33"/>
<keyword evidence="7 8" id="KW-0539">Nucleus</keyword>
<dbReference type="SUPFAM" id="SSF82771">
    <property type="entry name" value="GIY-YIG endonuclease"/>
    <property type="match status" value="1"/>
</dbReference>
<evidence type="ECO:0000256" key="7">
    <source>
        <dbReference type="ARBA" id="ARBA00023242"/>
    </source>
</evidence>
<dbReference type="PANTHER" id="PTHR20208">
    <property type="entry name" value="STRUCTURE-SPECIFIC ENDONUCLEASE SUBUNIT SLX1"/>
    <property type="match status" value="1"/>
</dbReference>
<evidence type="ECO:0000256" key="5">
    <source>
        <dbReference type="ARBA" id="ARBA00023172"/>
    </source>
</evidence>
<evidence type="ECO:0000256" key="4">
    <source>
        <dbReference type="ARBA" id="ARBA00022801"/>
    </source>
</evidence>
<dbReference type="InterPro" id="IPR000305">
    <property type="entry name" value="GIY-YIG_endonuc"/>
</dbReference>
<sequence>MNHLAQVHESNSNSKQVSQGFIMATTNSRSSLANHRFPAFYACYLLKSVCVPTAIYIGSTPNPSRRIRQHNGEIAQGAHKTVRNRPWVMQMIVYGFPSRLTALQFEWAWQHHHKSRQLRDEEGKPLFSRSRKMPHLTKVVRTMLSCQPYNTWPLHVKLFTNDAIEAWDGTTKGRKGSVPLLPAGVRVEIELEGVDGNSGEVGSGRHEPIDVSDEQFTSAHLNKHNAILASGKLLNCACNLEHFVDSEHDGTNMIPRGGHCPTCRSYTLWGDVVKGCYRRHAVKALSEAEISDDEGEMFGSAREEEEEELTASSVLQSTGKKPAKKRRTRAASPASDVMDDDVPDFSLKDSSSQKFSRRSKEARLGETSKRSYHTKINAETVSSREESLYSNDINEDEGHDISFAPSHENITVHFLRTLQSDNSTEDYVNGNVLLKQGRLFAAIASRSDGWVPVKPKGDTARFLRTTGALFVWARPPPRIEVKPTLSGSNLKDWETPIADLDALETFTLDALDPFLSTNVDDLLRSSSRQAPTFPMRVPVVQHPEECASPEHPPKRIKPDNAAQSLCRIIPLPHYHSAPFIPHEVSALEADAKGPIVPTYSRVAPVPISPYTSSSIESLLSSSKSRVTWIIPVRGAPPWDGTTAAQIASTGMSRGCSPNDAEDYILWTHNSLGPISVSFHVAPSNASSSNRKHPSSVTPFLPPSESAALPLSISPDTHSSIVTRRRLLHTDHIKVHCDARGAMKLRTLFDAWSFKTEESGREEGGDTRVRKIRVLKFARLALVDCEVTGMLIS</sequence>
<keyword evidence="3 8" id="KW-0227">DNA damage</keyword>
<evidence type="ECO:0000256" key="8">
    <source>
        <dbReference type="HAMAP-Rule" id="MF_03100"/>
    </source>
</evidence>
<comment type="function">
    <text evidence="8">Catalytic subunit of the SLX1-SLX4 structure-specific endonuclease that resolves DNA secondary structures generated during DNA repair and recombination. Has endonuclease activity towards branched DNA substrates, introducing single-strand cuts in duplex DNA close to junctions with ss-DNA.</text>
</comment>
<comment type="subunit">
    <text evidence="8">Forms a heterodimer with SLX4.</text>
</comment>
<dbReference type="CDD" id="cd10455">
    <property type="entry name" value="GIY-YIG_SLX1"/>
    <property type="match status" value="1"/>
</dbReference>
<evidence type="ECO:0000256" key="3">
    <source>
        <dbReference type="ARBA" id="ARBA00022763"/>
    </source>
</evidence>
<dbReference type="Gene3D" id="3.30.40.10">
    <property type="entry name" value="Zinc/RING finger domain, C3HC4 (zinc finger)"/>
    <property type="match status" value="1"/>
</dbReference>
<dbReference type="PROSITE" id="PS50164">
    <property type="entry name" value="GIY_YIG"/>
    <property type="match status" value="1"/>
</dbReference>
<comment type="caution">
    <text evidence="8">Lacks conserved residue(s) required for the propagation of feature annotation.</text>
</comment>
<dbReference type="GO" id="GO:0017108">
    <property type="term" value="F:5'-flap endonuclease activity"/>
    <property type="evidence" value="ECO:0007669"/>
    <property type="project" value="InterPro"/>
</dbReference>
<dbReference type="GO" id="GO:0000724">
    <property type="term" value="P:double-strand break repair via homologous recombination"/>
    <property type="evidence" value="ECO:0007669"/>
    <property type="project" value="TreeGrafter"/>
</dbReference>
<dbReference type="InterPro" id="IPR035901">
    <property type="entry name" value="GIY-YIG_endonuc_sf"/>
</dbReference>
<comment type="cofactor">
    <cofactor evidence="8">
        <name>a divalent metal cation</name>
        <dbReference type="ChEBI" id="CHEBI:60240"/>
    </cofactor>
</comment>
<feature type="compositionally biased region" description="Basic and acidic residues" evidence="9">
    <location>
        <begin position="358"/>
        <end position="369"/>
    </location>
</feature>
<dbReference type="InterPro" id="IPR027520">
    <property type="entry name" value="Slx1"/>
</dbReference>
<reference evidence="11 12" key="1">
    <citation type="submission" date="2019-02" db="EMBL/GenBank/DDBJ databases">
        <title>Genome sequencing of the rare red list fungi Bondarzewia mesenterica.</title>
        <authorList>
            <person name="Buettner E."/>
            <person name="Kellner H."/>
        </authorList>
    </citation>
    <scope>NUCLEOTIDE SEQUENCE [LARGE SCALE GENOMIC DNA]</scope>
    <source>
        <strain evidence="11 12">DSM 108281</strain>
    </source>
</reference>
<keyword evidence="2 8" id="KW-0255">Endonuclease</keyword>
<dbReference type="OrthoDB" id="24645at2759"/>
<dbReference type="PANTHER" id="PTHR20208:SF10">
    <property type="entry name" value="STRUCTURE-SPECIFIC ENDONUCLEASE SUBUNIT SLX1"/>
    <property type="match status" value="1"/>
</dbReference>
<evidence type="ECO:0000313" key="11">
    <source>
        <dbReference type="EMBL" id="THH21381.1"/>
    </source>
</evidence>
<keyword evidence="1 8" id="KW-0540">Nuclease</keyword>
<keyword evidence="5 8" id="KW-0233">DNA recombination</keyword>
<keyword evidence="6 8" id="KW-0234">DNA repair</keyword>
<keyword evidence="12" id="KW-1185">Reference proteome</keyword>
<comment type="subcellular location">
    <subcellularLocation>
        <location evidence="8">Nucleus</location>
    </subcellularLocation>
</comment>
<evidence type="ECO:0000256" key="6">
    <source>
        <dbReference type="ARBA" id="ARBA00023204"/>
    </source>
</evidence>
<proteinExistence type="inferred from homology"/>
<gene>
    <name evidence="11" type="ORF">EW146_g138</name>
</gene>
<dbReference type="InterPro" id="IPR050381">
    <property type="entry name" value="SLX1_endonuclease"/>
</dbReference>
<dbReference type="Pfam" id="PF01541">
    <property type="entry name" value="GIY-YIG"/>
    <property type="match status" value="1"/>
</dbReference>
<feature type="region of interest" description="Disordered" evidence="9">
    <location>
        <begin position="290"/>
        <end position="370"/>
    </location>
</feature>
<evidence type="ECO:0000256" key="2">
    <source>
        <dbReference type="ARBA" id="ARBA00022759"/>
    </source>
</evidence>
<dbReference type="GO" id="GO:0008821">
    <property type="term" value="F:crossover junction DNA endonuclease activity"/>
    <property type="evidence" value="ECO:0007669"/>
    <property type="project" value="TreeGrafter"/>
</dbReference>
<dbReference type="GO" id="GO:0033557">
    <property type="term" value="C:Slx1-Slx4 complex"/>
    <property type="evidence" value="ECO:0007669"/>
    <property type="project" value="UniProtKB-UniRule"/>
</dbReference>
<comment type="caution">
    <text evidence="11">The sequence shown here is derived from an EMBL/GenBank/DDBJ whole genome shotgun (WGS) entry which is preliminary data.</text>
</comment>
<dbReference type="EMBL" id="SGPL01000003">
    <property type="protein sequence ID" value="THH21381.1"/>
    <property type="molecule type" value="Genomic_DNA"/>
</dbReference>
<evidence type="ECO:0000256" key="9">
    <source>
        <dbReference type="SAM" id="MobiDB-lite"/>
    </source>
</evidence>
<accession>A0A4S4MA33</accession>
<evidence type="ECO:0000256" key="1">
    <source>
        <dbReference type="ARBA" id="ARBA00022722"/>
    </source>
</evidence>
<comment type="similarity">
    <text evidence="8">Belongs to the SLX1 family.</text>
</comment>
<name>A0A4S4MA33_9AGAM</name>